<dbReference type="Proteomes" id="UP000626109">
    <property type="component" value="Unassembled WGS sequence"/>
</dbReference>
<evidence type="ECO:0000313" key="1">
    <source>
        <dbReference type="EMBL" id="CAE8653017.1"/>
    </source>
</evidence>
<accession>A0A813IQ55</accession>
<dbReference type="AlphaFoldDB" id="A0A813IQ55"/>
<comment type="caution">
    <text evidence="1">The sequence shown here is derived from an EMBL/GenBank/DDBJ whole genome shotgun (WGS) entry which is preliminary data.</text>
</comment>
<sequence>NRFVAILDTRSAAEKAFLSSMLSLNNRLLAGAVVRNATRKAAMVEALRGAKDEARPLAKLLVASAIRRAGASLTPLRLAATRGHLGVVRALRQR</sequence>
<proteinExistence type="predicted"/>
<feature type="non-terminal residue" evidence="1">
    <location>
        <position position="94"/>
    </location>
</feature>
<name>A0A813IQ55_POLGL</name>
<reference evidence="1" key="1">
    <citation type="submission" date="2021-02" db="EMBL/GenBank/DDBJ databases">
        <authorList>
            <person name="Dougan E. K."/>
            <person name="Rhodes N."/>
            <person name="Thang M."/>
            <person name="Chan C."/>
        </authorList>
    </citation>
    <scope>NUCLEOTIDE SEQUENCE</scope>
</reference>
<gene>
    <name evidence="1" type="ORF">PGLA2088_LOCUS10114</name>
</gene>
<protein>
    <recommendedName>
        <fullName evidence="3">Ankyrin repeat domain-containing protein</fullName>
    </recommendedName>
</protein>
<dbReference type="EMBL" id="CAJNNW010011330">
    <property type="protein sequence ID" value="CAE8653017.1"/>
    <property type="molecule type" value="Genomic_DNA"/>
</dbReference>
<evidence type="ECO:0000313" key="2">
    <source>
        <dbReference type="Proteomes" id="UP000626109"/>
    </source>
</evidence>
<evidence type="ECO:0008006" key="3">
    <source>
        <dbReference type="Google" id="ProtNLM"/>
    </source>
</evidence>
<organism evidence="1 2">
    <name type="scientific">Polarella glacialis</name>
    <name type="common">Dinoflagellate</name>
    <dbReference type="NCBI Taxonomy" id="89957"/>
    <lineage>
        <taxon>Eukaryota</taxon>
        <taxon>Sar</taxon>
        <taxon>Alveolata</taxon>
        <taxon>Dinophyceae</taxon>
        <taxon>Suessiales</taxon>
        <taxon>Suessiaceae</taxon>
        <taxon>Polarella</taxon>
    </lineage>
</organism>